<organism evidence="1">
    <name type="scientific">marine sediment metagenome</name>
    <dbReference type="NCBI Taxonomy" id="412755"/>
    <lineage>
        <taxon>unclassified sequences</taxon>
        <taxon>metagenomes</taxon>
        <taxon>ecological metagenomes</taxon>
    </lineage>
</organism>
<dbReference type="EMBL" id="BARS01026103">
    <property type="protein sequence ID" value="GAG11780.1"/>
    <property type="molecule type" value="Genomic_DNA"/>
</dbReference>
<dbReference type="PANTHER" id="PTHR33361">
    <property type="entry name" value="GLR0591 PROTEIN"/>
    <property type="match status" value="1"/>
</dbReference>
<reference evidence="1" key="1">
    <citation type="journal article" date="2014" name="Front. Microbiol.">
        <title>High frequency of phylogenetically diverse reductive dehalogenase-homologous genes in deep subseafloor sedimentary metagenomes.</title>
        <authorList>
            <person name="Kawai M."/>
            <person name="Futagami T."/>
            <person name="Toyoda A."/>
            <person name="Takaki Y."/>
            <person name="Nishi S."/>
            <person name="Hori S."/>
            <person name="Arai W."/>
            <person name="Tsubouchi T."/>
            <person name="Morono Y."/>
            <person name="Uchiyama I."/>
            <person name="Ito T."/>
            <person name="Fujiyama A."/>
            <person name="Inagaki F."/>
            <person name="Takami H."/>
        </authorList>
    </citation>
    <scope>NUCLEOTIDE SEQUENCE</scope>
    <source>
        <strain evidence="1">Expedition CK06-06</strain>
    </source>
</reference>
<comment type="caution">
    <text evidence="1">The sequence shown here is derived from an EMBL/GenBank/DDBJ whole genome shotgun (WGS) entry which is preliminary data.</text>
</comment>
<dbReference type="InterPro" id="IPR010281">
    <property type="entry name" value="DUF885"/>
</dbReference>
<dbReference type="AlphaFoldDB" id="X0V121"/>
<evidence type="ECO:0000313" key="1">
    <source>
        <dbReference type="EMBL" id="GAG11780.1"/>
    </source>
</evidence>
<proteinExistence type="predicted"/>
<evidence type="ECO:0008006" key="2">
    <source>
        <dbReference type="Google" id="ProtNLM"/>
    </source>
</evidence>
<name>X0V121_9ZZZZ</name>
<feature type="non-terminal residue" evidence="1">
    <location>
        <position position="1"/>
    </location>
</feature>
<sequence length="160" mass="17998">GHHLQLVRGALVGSRFRKLAGSSLFAEGWALYCEELMYDTGFFPQAGTRLVQLEARLWRAARVIIDASIHTGDMTFDEAVKFLVDKVRLSKAHAVAEVKRYTQSPTQPMTYIVGMQEVMRIRSEQERKLGSRFDLKAFHDSLLSAGTLPPKLVEAEVFGK</sequence>
<protein>
    <recommendedName>
        <fullName evidence="2">DUF885 domain-containing protein</fullName>
    </recommendedName>
</protein>
<dbReference type="Pfam" id="PF05960">
    <property type="entry name" value="DUF885"/>
    <property type="match status" value="1"/>
</dbReference>
<dbReference type="PANTHER" id="PTHR33361:SF2">
    <property type="entry name" value="DUF885 DOMAIN-CONTAINING PROTEIN"/>
    <property type="match status" value="1"/>
</dbReference>
<accession>X0V121</accession>
<gene>
    <name evidence="1" type="ORF">S01H1_41177</name>
</gene>